<dbReference type="Proteomes" id="UP000790787">
    <property type="component" value="Chromosome 12"/>
</dbReference>
<protein>
    <submittedName>
        <fullName evidence="2">Uncharacterized protein LOC142167410</fullName>
    </submittedName>
</protein>
<sequence length="167" mass="18918">MTDDDWWERKIKENAKYKKFRNKDLSLIWFRYDALFVDVVATGERARAANQKQSSGIGLNLDEEGINVIDDCDKEHFIHLNDEMSDGSDDLQNINSGMFPEPSLKRQKSTDGVSTSSQVRKSKKKIDATLIKEDIYSLIEFMSSKSTATSPAVDETSIEKCIGTLEL</sequence>
<proteinExistence type="predicted"/>
<evidence type="ECO:0000313" key="2">
    <source>
        <dbReference type="RefSeq" id="XP_075083675.1"/>
    </source>
</evidence>
<evidence type="ECO:0000313" key="1">
    <source>
        <dbReference type="Proteomes" id="UP000790787"/>
    </source>
</evidence>
<reference evidence="1" key="1">
    <citation type="journal article" date="2014" name="Nat. Commun.">
        <title>The tobacco genome sequence and its comparison with those of tomato and potato.</title>
        <authorList>
            <person name="Sierro N."/>
            <person name="Battey J.N."/>
            <person name="Ouadi S."/>
            <person name="Bakaher N."/>
            <person name="Bovet L."/>
            <person name="Willig A."/>
            <person name="Goepfert S."/>
            <person name="Peitsch M.C."/>
            <person name="Ivanov N.V."/>
        </authorList>
    </citation>
    <scope>NUCLEOTIDE SEQUENCE [LARGE SCALE GENOMIC DNA]</scope>
</reference>
<dbReference type="RefSeq" id="XP_075083675.1">
    <property type="nucleotide sequence ID" value="XM_075227574.1"/>
</dbReference>
<keyword evidence="1" id="KW-1185">Reference proteome</keyword>
<accession>A0AC58SFB4</accession>
<gene>
    <name evidence="2" type="primary">LOC142167410</name>
</gene>
<reference evidence="2" key="2">
    <citation type="submission" date="2025-08" db="UniProtKB">
        <authorList>
            <consortium name="RefSeq"/>
        </authorList>
    </citation>
    <scope>IDENTIFICATION</scope>
    <source>
        <tissue evidence="2">Leaf</tissue>
    </source>
</reference>
<organism evidence="1 2">
    <name type="scientific">Nicotiana tabacum</name>
    <name type="common">Common tobacco</name>
    <dbReference type="NCBI Taxonomy" id="4097"/>
    <lineage>
        <taxon>Eukaryota</taxon>
        <taxon>Viridiplantae</taxon>
        <taxon>Streptophyta</taxon>
        <taxon>Embryophyta</taxon>
        <taxon>Tracheophyta</taxon>
        <taxon>Spermatophyta</taxon>
        <taxon>Magnoliopsida</taxon>
        <taxon>eudicotyledons</taxon>
        <taxon>Gunneridae</taxon>
        <taxon>Pentapetalae</taxon>
        <taxon>asterids</taxon>
        <taxon>lamiids</taxon>
        <taxon>Solanales</taxon>
        <taxon>Solanaceae</taxon>
        <taxon>Nicotianoideae</taxon>
        <taxon>Nicotianeae</taxon>
        <taxon>Nicotiana</taxon>
    </lineage>
</organism>
<name>A0AC58SFB4_TOBAC</name>